<accession>A0ABU8Y077</accession>
<dbReference type="RefSeq" id="WP_418161975.1">
    <property type="nucleotide sequence ID" value="NZ_JBBLZC010000046.1"/>
</dbReference>
<sequence length="449" mass="50109">MNPVAPKRCAAYARVSSDERLDQSFNSIDAQREAGVAYIASQRAEGWIVAGDDYLDPGYSGGNMDRPGLKRLMADIEAGRIDIVVVYKIDRLTRSLADFARLIEVFERRRVSFVSVTQQFNTTTSMGRLMLNILLSFAQFEREVTGERIRDKIAASKAKGMWMGGVVPLGYRVEARRLIVEPAEAETVRTIFARFAQCRSTTELVRWLTSKGITSRSGTPFSKQALWKLLNNRIYLGEIVHRGQAHPGQHEAIIDRAAWAAVQAVFAVNDDERRRATRGRRSPAFLLAGLVVTDQGERMQPSFTKKGRGQYYRYYVPQSVQAFGAKRGHPIGRLAAEPLEELVLAQIYAALQAPERIQGVWDAVRAHGAGLTEPEVVLPMLHNFAAIWQALYPAEQQRITRLLIESVVVSQEAVSIVWRDAGWAELAREMRPDGIGAELRELEAEGAAA</sequence>
<dbReference type="Pfam" id="PF07508">
    <property type="entry name" value="Recombinase"/>
    <property type="match status" value="1"/>
</dbReference>
<dbReference type="EMBL" id="JBBLZC010000046">
    <property type="protein sequence ID" value="MEK0086133.1"/>
    <property type="molecule type" value="Genomic_DNA"/>
</dbReference>
<gene>
    <name evidence="3" type="ORF">U1T56_23495</name>
</gene>
<evidence type="ECO:0000313" key="4">
    <source>
        <dbReference type="Proteomes" id="UP001375743"/>
    </source>
</evidence>
<evidence type="ECO:0000313" key="3">
    <source>
        <dbReference type="EMBL" id="MEK0086133.1"/>
    </source>
</evidence>
<dbReference type="Pfam" id="PF00239">
    <property type="entry name" value="Resolvase"/>
    <property type="match status" value="1"/>
</dbReference>
<dbReference type="Gene3D" id="3.90.1750.20">
    <property type="entry name" value="Putative Large Serine Recombinase, Chain B, Domain 2"/>
    <property type="match status" value="1"/>
</dbReference>
<evidence type="ECO:0000259" key="2">
    <source>
        <dbReference type="PROSITE" id="PS51737"/>
    </source>
</evidence>
<keyword evidence="4" id="KW-1185">Reference proteome</keyword>
<proteinExistence type="predicted"/>
<dbReference type="Gene3D" id="3.40.50.1390">
    <property type="entry name" value="Resolvase, N-terminal catalytic domain"/>
    <property type="match status" value="1"/>
</dbReference>
<dbReference type="CDD" id="cd03768">
    <property type="entry name" value="SR_ResInv"/>
    <property type="match status" value="1"/>
</dbReference>
<dbReference type="PROSITE" id="PS51737">
    <property type="entry name" value="RECOMBINASE_DNA_BIND"/>
    <property type="match status" value="1"/>
</dbReference>
<dbReference type="PANTHER" id="PTHR30461:SF23">
    <property type="entry name" value="DNA RECOMBINASE-RELATED"/>
    <property type="match status" value="1"/>
</dbReference>
<dbReference type="PROSITE" id="PS51736">
    <property type="entry name" value="RECOMBINASES_3"/>
    <property type="match status" value="1"/>
</dbReference>
<protein>
    <submittedName>
        <fullName evidence="3">Recombinase family protein</fullName>
    </submittedName>
</protein>
<reference evidence="3 4" key="1">
    <citation type="submission" date="2024-01" db="EMBL/GenBank/DDBJ databases">
        <title>Multi-omics insights into the function and evolution of sodium benzoate biodegradation pathways in Benzoatithermus flavus gen. nov., sp. nov. from hot spring.</title>
        <authorList>
            <person name="Hu C.-J."/>
            <person name="Li W.-J."/>
        </authorList>
    </citation>
    <scope>NUCLEOTIDE SEQUENCE [LARGE SCALE GENOMIC DNA]</scope>
    <source>
        <strain evidence="3 4">SYSU G07066</strain>
    </source>
</reference>
<dbReference type="InterPro" id="IPR011109">
    <property type="entry name" value="DNA_bind_recombinase_dom"/>
</dbReference>
<dbReference type="Proteomes" id="UP001375743">
    <property type="component" value="Unassembled WGS sequence"/>
</dbReference>
<organism evidence="3 4">
    <name type="scientific">Benzoatithermus flavus</name>
    <dbReference type="NCBI Taxonomy" id="3108223"/>
    <lineage>
        <taxon>Bacteria</taxon>
        <taxon>Pseudomonadati</taxon>
        <taxon>Pseudomonadota</taxon>
        <taxon>Alphaproteobacteria</taxon>
        <taxon>Geminicoccales</taxon>
        <taxon>Geminicoccaceae</taxon>
        <taxon>Benzoatithermus</taxon>
    </lineage>
</organism>
<dbReference type="SMART" id="SM00857">
    <property type="entry name" value="Resolvase"/>
    <property type="match status" value="1"/>
</dbReference>
<feature type="domain" description="Recombinase" evidence="2">
    <location>
        <begin position="168"/>
        <end position="272"/>
    </location>
</feature>
<feature type="domain" description="Resolvase/invertase-type recombinase catalytic" evidence="1">
    <location>
        <begin position="8"/>
        <end position="160"/>
    </location>
</feature>
<dbReference type="InterPro" id="IPR036162">
    <property type="entry name" value="Resolvase-like_N_sf"/>
</dbReference>
<evidence type="ECO:0000259" key="1">
    <source>
        <dbReference type="PROSITE" id="PS51736"/>
    </source>
</evidence>
<dbReference type="InterPro" id="IPR050639">
    <property type="entry name" value="SSR_resolvase"/>
</dbReference>
<name>A0ABU8Y077_9PROT</name>
<dbReference type="PANTHER" id="PTHR30461">
    <property type="entry name" value="DNA-INVERTASE FROM LAMBDOID PROPHAGE"/>
    <property type="match status" value="1"/>
</dbReference>
<comment type="caution">
    <text evidence="3">The sequence shown here is derived from an EMBL/GenBank/DDBJ whole genome shotgun (WGS) entry which is preliminary data.</text>
</comment>
<dbReference type="SUPFAM" id="SSF53041">
    <property type="entry name" value="Resolvase-like"/>
    <property type="match status" value="1"/>
</dbReference>
<dbReference type="InterPro" id="IPR038109">
    <property type="entry name" value="DNA_bind_recomb_sf"/>
</dbReference>
<dbReference type="InterPro" id="IPR006119">
    <property type="entry name" value="Resolv_N"/>
</dbReference>